<proteinExistence type="predicted"/>
<gene>
    <name evidence="1" type="ORF">GWK47_001670</name>
</gene>
<keyword evidence="2" id="KW-1185">Reference proteome</keyword>
<dbReference type="AlphaFoldDB" id="A0A8J5CIM8"/>
<sequence>MASHALICASSRPAPTKQCSSRNPTLSRILRIQRMSKRFLRKTKGRTIKPSARAGDRLPMLRQANASLRKSLLLNTGLRQPWRTPGLAERTRQGSFVSTSGVSLAGVRHKVRVATSFPPIGPENGGEPTWCWQWRQLESSRKQPATSGGQALPPRIYRDHCALQNPVLKDPSPSSDEGGREWPCWARRGLELSGGNCG</sequence>
<name>A0A8J5CIM8_CHIOP</name>
<accession>A0A8J5CIM8</accession>
<comment type="caution">
    <text evidence="1">The sequence shown here is derived from an EMBL/GenBank/DDBJ whole genome shotgun (WGS) entry which is preliminary data.</text>
</comment>
<dbReference type="Proteomes" id="UP000770661">
    <property type="component" value="Unassembled WGS sequence"/>
</dbReference>
<evidence type="ECO:0000313" key="1">
    <source>
        <dbReference type="EMBL" id="KAG0714106.1"/>
    </source>
</evidence>
<reference evidence="1" key="1">
    <citation type="submission" date="2020-07" db="EMBL/GenBank/DDBJ databases">
        <title>The High-quality genome of the commercially important snow crab, Chionoecetes opilio.</title>
        <authorList>
            <person name="Jeong J.-H."/>
            <person name="Ryu S."/>
        </authorList>
    </citation>
    <scope>NUCLEOTIDE SEQUENCE</scope>
    <source>
        <strain evidence="1">MADBK_172401_WGS</strain>
        <tissue evidence="1">Digestive gland</tissue>
    </source>
</reference>
<organism evidence="1 2">
    <name type="scientific">Chionoecetes opilio</name>
    <name type="common">Atlantic snow crab</name>
    <name type="synonym">Cancer opilio</name>
    <dbReference type="NCBI Taxonomy" id="41210"/>
    <lineage>
        <taxon>Eukaryota</taxon>
        <taxon>Metazoa</taxon>
        <taxon>Ecdysozoa</taxon>
        <taxon>Arthropoda</taxon>
        <taxon>Crustacea</taxon>
        <taxon>Multicrustacea</taxon>
        <taxon>Malacostraca</taxon>
        <taxon>Eumalacostraca</taxon>
        <taxon>Eucarida</taxon>
        <taxon>Decapoda</taxon>
        <taxon>Pleocyemata</taxon>
        <taxon>Brachyura</taxon>
        <taxon>Eubrachyura</taxon>
        <taxon>Majoidea</taxon>
        <taxon>Majidae</taxon>
        <taxon>Chionoecetes</taxon>
    </lineage>
</organism>
<protein>
    <submittedName>
        <fullName evidence="1">Uncharacterized protein</fullName>
    </submittedName>
</protein>
<evidence type="ECO:0000313" key="2">
    <source>
        <dbReference type="Proteomes" id="UP000770661"/>
    </source>
</evidence>
<dbReference type="EMBL" id="JACEEZ010020805">
    <property type="protein sequence ID" value="KAG0714106.1"/>
    <property type="molecule type" value="Genomic_DNA"/>
</dbReference>